<dbReference type="PANTHER" id="PTHR22589:SF103">
    <property type="entry name" value="CARNITINE O-ACETYL-TRANSFERASE, ISOFORM A-RELATED"/>
    <property type="match status" value="1"/>
</dbReference>
<evidence type="ECO:0000256" key="14">
    <source>
        <dbReference type="ARBA" id="ARBA00052702"/>
    </source>
</evidence>
<dbReference type="GO" id="GO:0009437">
    <property type="term" value="P:carnitine metabolic process"/>
    <property type="evidence" value="ECO:0007669"/>
    <property type="project" value="TreeGrafter"/>
</dbReference>
<keyword evidence="5 20" id="KW-0808">Transferase</keyword>
<evidence type="ECO:0000256" key="13">
    <source>
        <dbReference type="ARBA" id="ARBA00023315"/>
    </source>
</evidence>
<evidence type="ECO:0000256" key="2">
    <source>
        <dbReference type="ARBA" id="ARBA00004443"/>
    </source>
</evidence>
<dbReference type="InterPro" id="IPR023213">
    <property type="entry name" value="CAT-like_dom_sf"/>
</dbReference>
<evidence type="ECO:0000259" key="19">
    <source>
        <dbReference type="Pfam" id="PF00755"/>
    </source>
</evidence>
<protein>
    <recommendedName>
        <fullName evidence="17">Carnitine O-acetyltransferase, mitochondrial</fullName>
        <ecNumber evidence="16">2.3.1.7</ecNumber>
    </recommendedName>
</protein>
<dbReference type="PROSITE" id="PS00439">
    <property type="entry name" value="ACYLTRANSF_C_1"/>
    <property type="match status" value="1"/>
</dbReference>
<accession>A0AAJ5YVS5</accession>
<comment type="subcellular location">
    <subcellularLocation>
        <location evidence="2">Mitochondrion inner membrane</location>
        <topology evidence="2">Peripheral membrane protein</topology>
        <orientation evidence="2">Matrix side</orientation>
    </subcellularLocation>
    <subcellularLocation>
        <location evidence="1">Peroxisome</location>
    </subcellularLocation>
</comment>
<keyword evidence="8" id="KW-0809">Transit peptide</keyword>
<dbReference type="EC" id="2.3.1.7" evidence="16"/>
<dbReference type="PANTHER" id="PTHR22589">
    <property type="entry name" value="CARNITINE O-ACYLTRANSFERASE"/>
    <property type="match status" value="1"/>
</dbReference>
<keyword evidence="12" id="KW-0576">Peroxisome</keyword>
<dbReference type="GO" id="GO:0004092">
    <property type="term" value="F:carnitine O-acetyltransferase activity"/>
    <property type="evidence" value="ECO:0007669"/>
    <property type="project" value="UniProtKB-EC"/>
</dbReference>
<evidence type="ECO:0000256" key="6">
    <source>
        <dbReference type="ARBA" id="ARBA00022792"/>
    </source>
</evidence>
<dbReference type="GO" id="GO:0005743">
    <property type="term" value="C:mitochondrial inner membrane"/>
    <property type="evidence" value="ECO:0007669"/>
    <property type="project" value="UniProtKB-SubCell"/>
</dbReference>
<comment type="function">
    <text evidence="15">Carnitine acetylase is specific for short chain fatty acids. Carnitine acetylase seems to affect the flux through the pyruvate dehydrogenase complex. It may be involved as well in the transport of acetyl-CoA into mitochondria.</text>
</comment>
<evidence type="ECO:0000313" key="21">
    <source>
        <dbReference type="Proteomes" id="UP001219567"/>
    </source>
</evidence>
<dbReference type="Gene3D" id="3.30.559.70">
    <property type="entry name" value="Choline/Carnitine o-acyltransferase, domain 2"/>
    <property type="match status" value="1"/>
</dbReference>
<dbReference type="SUPFAM" id="SSF52777">
    <property type="entry name" value="CoA-dependent acyltransferases"/>
    <property type="match status" value="2"/>
</dbReference>
<evidence type="ECO:0000256" key="3">
    <source>
        <dbReference type="ARBA" id="ARBA00005232"/>
    </source>
</evidence>
<evidence type="ECO:0000256" key="10">
    <source>
        <dbReference type="ARBA" id="ARBA00023128"/>
    </source>
</evidence>
<keyword evidence="9" id="KW-0443">Lipid metabolism</keyword>
<dbReference type="Pfam" id="PF00755">
    <property type="entry name" value="Carn_acyltransf"/>
    <property type="match status" value="1"/>
</dbReference>
<dbReference type="EMBL" id="CP119943">
    <property type="protein sequence ID" value="WFC98512.1"/>
    <property type="molecule type" value="Genomic_DNA"/>
</dbReference>
<evidence type="ECO:0000256" key="8">
    <source>
        <dbReference type="ARBA" id="ARBA00022946"/>
    </source>
</evidence>
<keyword evidence="7" id="KW-0276">Fatty acid metabolism</keyword>
<sequence length="641" mass="72019">MSVRRIIAQKASTSSRSIPSRNAAVFQTMRSFSMTKPTGEESKQLYSGQATLPLLPVPRLEDTLEKYLRTTLPLQKDEKSAAQTKQAVNDAISGKDSALVHKLQERLVKRATAEGLESWLYDWWLSGAYMRPRDPLVPFVSYFYLHRSDPKVNNYTTRSAHILKSMMAFRKMVVDETLAPEKTKTGYMCMHGFKYLFNSCRIPQDEEDVTVTAEPEQNNHVVILRNGHFYEVPLVNPVTNKELSAAEIEVQIDRIVSDQRSQKPAETPIGAFTSDRRDTWAAARKSLISGPNGERNMRALQRIESSIIVLCLDDANPISLEERGWGVWTGAGINRFYDKQQFVVAANGTSGYVGEHSMLDGTQTMRMNNFVLTALDQGKIDLDGPGSGAVLDEPLLLEFATDSTTHKESETSRSNFSELMGAHAMSSLDFQGYGKNDIKKYKCSPDAWVQMAIQLAYYRLYNQVAATYEAAQTRKFKLGRTETIRSLSVESKAFVEAMADPYGSDDKRLKLFQDAAAQHIKYAKEAAEAHGVDRHMLGLKKLLEPNEEMPTVFKQPIHAESGTWILSTSQISSDMFDAWGFGEVTPKGYGCAYAIKENSLAFTLVCLKEAHQPVRFTEYLNRALLDIRAMHDRSLAQKSKM</sequence>
<dbReference type="AlphaFoldDB" id="A0AAJ5YVS5"/>
<dbReference type="InterPro" id="IPR039551">
    <property type="entry name" value="Cho/carn_acyl_trans"/>
</dbReference>
<evidence type="ECO:0000256" key="18">
    <source>
        <dbReference type="PIRSR" id="PIRSR600542-1"/>
    </source>
</evidence>
<gene>
    <name evidence="20" type="primary">CAT2</name>
    <name evidence="20" type="ORF">MYAM1_001240</name>
</gene>
<evidence type="ECO:0000256" key="4">
    <source>
        <dbReference type="ARBA" id="ARBA00022448"/>
    </source>
</evidence>
<evidence type="ECO:0000256" key="11">
    <source>
        <dbReference type="ARBA" id="ARBA00023136"/>
    </source>
</evidence>
<feature type="active site" description="Proton acceptor" evidence="18">
    <location>
        <position position="356"/>
    </location>
</feature>
<dbReference type="Proteomes" id="UP001219567">
    <property type="component" value="Chromosome 1"/>
</dbReference>
<organism evidence="20 21">
    <name type="scientific">Malassezia yamatoensis</name>
    <dbReference type="NCBI Taxonomy" id="253288"/>
    <lineage>
        <taxon>Eukaryota</taxon>
        <taxon>Fungi</taxon>
        <taxon>Dikarya</taxon>
        <taxon>Basidiomycota</taxon>
        <taxon>Ustilaginomycotina</taxon>
        <taxon>Malasseziomycetes</taxon>
        <taxon>Malasseziales</taxon>
        <taxon>Malasseziaceae</taxon>
        <taxon>Malassezia</taxon>
    </lineage>
</organism>
<keyword evidence="11" id="KW-0472">Membrane</keyword>
<keyword evidence="21" id="KW-1185">Reference proteome</keyword>
<keyword evidence="6" id="KW-0999">Mitochondrion inner membrane</keyword>
<evidence type="ECO:0000256" key="15">
    <source>
        <dbReference type="ARBA" id="ARBA00053195"/>
    </source>
</evidence>
<reference evidence="20 21" key="1">
    <citation type="submission" date="2023-03" db="EMBL/GenBank/DDBJ databases">
        <title>Mating type loci evolution in Malassezia.</title>
        <authorList>
            <person name="Coelho M.A."/>
        </authorList>
    </citation>
    <scope>NUCLEOTIDE SEQUENCE [LARGE SCALE GENOMIC DNA]</scope>
    <source>
        <strain evidence="20 21">CBS 9725</strain>
    </source>
</reference>
<proteinExistence type="inferred from homology"/>
<evidence type="ECO:0000313" key="20">
    <source>
        <dbReference type="EMBL" id="WFC98512.1"/>
    </source>
</evidence>
<dbReference type="GO" id="GO:0006631">
    <property type="term" value="P:fatty acid metabolic process"/>
    <property type="evidence" value="ECO:0007669"/>
    <property type="project" value="UniProtKB-KW"/>
</dbReference>
<feature type="domain" description="Choline/carnitine acyltransferase" evidence="19">
    <location>
        <begin position="55"/>
        <end position="621"/>
    </location>
</feature>
<evidence type="ECO:0000256" key="1">
    <source>
        <dbReference type="ARBA" id="ARBA00004275"/>
    </source>
</evidence>
<dbReference type="FunFam" id="3.30.559.70:FF:000007">
    <property type="entry name" value="Carnitine O-acetyltransferase, mitochondrial"/>
    <property type="match status" value="1"/>
</dbReference>
<dbReference type="GO" id="GO:0005777">
    <property type="term" value="C:peroxisome"/>
    <property type="evidence" value="ECO:0007669"/>
    <property type="project" value="UniProtKB-SubCell"/>
</dbReference>
<dbReference type="Gene3D" id="3.30.559.10">
    <property type="entry name" value="Chloramphenicol acetyltransferase-like domain"/>
    <property type="match status" value="1"/>
</dbReference>
<evidence type="ECO:0000256" key="17">
    <source>
        <dbReference type="ARBA" id="ARBA00073438"/>
    </source>
</evidence>
<keyword evidence="10" id="KW-0496">Mitochondrion</keyword>
<comment type="catalytic activity">
    <reaction evidence="14">
        <text>(R)-carnitine + acetyl-CoA = O-acetyl-(R)-carnitine + CoA</text>
        <dbReference type="Rhea" id="RHEA:21136"/>
        <dbReference type="ChEBI" id="CHEBI:16347"/>
        <dbReference type="ChEBI" id="CHEBI:57287"/>
        <dbReference type="ChEBI" id="CHEBI:57288"/>
        <dbReference type="ChEBI" id="CHEBI:57589"/>
        <dbReference type="EC" id="2.3.1.7"/>
    </reaction>
</comment>
<evidence type="ECO:0000256" key="16">
    <source>
        <dbReference type="ARBA" id="ARBA00066910"/>
    </source>
</evidence>
<keyword evidence="13 20" id="KW-0012">Acyltransferase</keyword>
<evidence type="ECO:0000256" key="12">
    <source>
        <dbReference type="ARBA" id="ARBA00023140"/>
    </source>
</evidence>
<name>A0AAJ5YVS5_9BASI</name>
<comment type="similarity">
    <text evidence="3">Belongs to the carnitine/choline acetyltransferase family.</text>
</comment>
<dbReference type="InterPro" id="IPR042231">
    <property type="entry name" value="Cho/carn_acyl_trans_2"/>
</dbReference>
<keyword evidence="4" id="KW-0813">Transport</keyword>
<evidence type="ECO:0000256" key="9">
    <source>
        <dbReference type="ARBA" id="ARBA00023098"/>
    </source>
</evidence>
<evidence type="ECO:0000256" key="7">
    <source>
        <dbReference type="ARBA" id="ARBA00022832"/>
    </source>
</evidence>
<evidence type="ECO:0000256" key="5">
    <source>
        <dbReference type="ARBA" id="ARBA00022679"/>
    </source>
</evidence>
<dbReference type="InterPro" id="IPR000542">
    <property type="entry name" value="Carn_acyl_trans"/>
</dbReference>